<accession>A0ABP7DE02</accession>
<protein>
    <recommendedName>
        <fullName evidence="3">Cro/Cl family transcriptional regulator</fullName>
    </recommendedName>
</protein>
<sequence length="72" mass="8220">MLIKFEAIAMKKADALSKFSSDPKRQIALAAQMLGITKEAIYQWDEHEIPEYRAAQIELMVLRGELPADKEK</sequence>
<dbReference type="Pfam" id="PF14549">
    <property type="entry name" value="P22_Cro"/>
    <property type="match status" value="1"/>
</dbReference>
<dbReference type="InterPro" id="IPR010982">
    <property type="entry name" value="Lambda_DNA-bd_dom_sf"/>
</dbReference>
<dbReference type="RefSeq" id="WP_344962768.1">
    <property type="nucleotide sequence ID" value="NZ_BAABDS010000010.1"/>
</dbReference>
<proteinExistence type="predicted"/>
<dbReference type="SUPFAM" id="SSF47413">
    <property type="entry name" value="lambda repressor-like DNA-binding domains"/>
    <property type="match status" value="1"/>
</dbReference>
<comment type="caution">
    <text evidence="1">The sequence shown here is derived from an EMBL/GenBank/DDBJ whole genome shotgun (WGS) entry which is preliminary data.</text>
</comment>
<evidence type="ECO:0000313" key="1">
    <source>
        <dbReference type="EMBL" id="GAA3704132.1"/>
    </source>
</evidence>
<evidence type="ECO:0008006" key="3">
    <source>
        <dbReference type="Google" id="ProtNLM"/>
    </source>
</evidence>
<reference evidence="2" key="1">
    <citation type="journal article" date="2019" name="Int. J. Syst. Evol. Microbiol.">
        <title>The Global Catalogue of Microorganisms (GCM) 10K type strain sequencing project: providing services to taxonomists for standard genome sequencing and annotation.</title>
        <authorList>
            <consortium name="The Broad Institute Genomics Platform"/>
            <consortium name="The Broad Institute Genome Sequencing Center for Infectious Disease"/>
            <person name="Wu L."/>
            <person name="Ma J."/>
        </authorList>
    </citation>
    <scope>NUCLEOTIDE SEQUENCE [LARGE SCALE GENOMIC DNA]</scope>
    <source>
        <strain evidence="2">JCM 17329</strain>
    </source>
</reference>
<evidence type="ECO:0000313" key="2">
    <source>
        <dbReference type="Proteomes" id="UP001501479"/>
    </source>
</evidence>
<organism evidence="1 2">
    <name type="scientific">Oceanisphaera sediminis</name>
    <dbReference type="NCBI Taxonomy" id="981381"/>
    <lineage>
        <taxon>Bacteria</taxon>
        <taxon>Pseudomonadati</taxon>
        <taxon>Pseudomonadota</taxon>
        <taxon>Gammaproteobacteria</taxon>
        <taxon>Aeromonadales</taxon>
        <taxon>Aeromonadaceae</taxon>
        <taxon>Oceanisphaera</taxon>
    </lineage>
</organism>
<name>A0ABP7DE02_9GAMM</name>
<gene>
    <name evidence="1" type="ORF">GCM10022421_08700</name>
</gene>
<dbReference type="Proteomes" id="UP001501479">
    <property type="component" value="Unassembled WGS sequence"/>
</dbReference>
<keyword evidence="2" id="KW-1185">Reference proteome</keyword>
<dbReference type="Gene3D" id="1.10.260.40">
    <property type="entry name" value="lambda repressor-like DNA-binding domains"/>
    <property type="match status" value="1"/>
</dbReference>
<dbReference type="EMBL" id="BAABDS010000010">
    <property type="protein sequence ID" value="GAA3704132.1"/>
    <property type="molecule type" value="Genomic_DNA"/>
</dbReference>